<name>A0A1X7NNS9_9LACT</name>
<reference evidence="1 2" key="1">
    <citation type="submission" date="2017-04" db="EMBL/GenBank/DDBJ databases">
        <authorList>
            <person name="Afonso C.L."/>
            <person name="Miller P.J."/>
            <person name="Scott M.A."/>
            <person name="Spackman E."/>
            <person name="Goraichik I."/>
            <person name="Dimitrov K.M."/>
            <person name="Suarez D.L."/>
            <person name="Swayne D.E."/>
        </authorList>
    </citation>
    <scope>NUCLEOTIDE SEQUENCE [LARGE SCALE GENOMIC DNA]</scope>
    <source>
        <strain evidence="1 2">LMG26642</strain>
    </source>
</reference>
<dbReference type="AlphaFoldDB" id="A0A1X7NNS9"/>
<dbReference type="InterPro" id="IPR038073">
    <property type="entry name" value="YkuJ-like_sf"/>
</dbReference>
<evidence type="ECO:0000313" key="2">
    <source>
        <dbReference type="Proteomes" id="UP000193435"/>
    </source>
</evidence>
<keyword evidence="2" id="KW-1185">Reference proteome</keyword>
<dbReference type="PIRSF" id="PIRSF037356">
    <property type="entry name" value="DUF1797"/>
    <property type="match status" value="1"/>
</dbReference>
<organism evidence="1 2">
    <name type="scientific">Carnobacterium iners</name>
    <dbReference type="NCBI Taxonomy" id="1073423"/>
    <lineage>
        <taxon>Bacteria</taxon>
        <taxon>Bacillati</taxon>
        <taxon>Bacillota</taxon>
        <taxon>Bacilli</taxon>
        <taxon>Lactobacillales</taxon>
        <taxon>Carnobacteriaceae</taxon>
        <taxon>Carnobacterium</taxon>
    </lineage>
</organism>
<dbReference type="InterPro" id="IPR014904">
    <property type="entry name" value="YkuJ-like"/>
</dbReference>
<protein>
    <submittedName>
        <fullName evidence="1">Uncharacterized protein YkuJ</fullName>
    </submittedName>
</protein>
<dbReference type="RefSeq" id="WP_085560292.1">
    <property type="nucleotide sequence ID" value="NZ_FOAH01000002.1"/>
</dbReference>
<gene>
    <name evidence="1" type="ORF">SAMN04488700_2271</name>
</gene>
<sequence length="77" mass="9102">MKPSQLQAIIRRLEAMLEDKDSEVQVRRFEKEGNERCLISYDAKTTTFELEDSSTRQVYQFDDLDLVAIEIFELLQD</sequence>
<dbReference type="Pfam" id="PF08796">
    <property type="entry name" value="DUF1797"/>
    <property type="match status" value="1"/>
</dbReference>
<dbReference type="OrthoDB" id="2361638at2"/>
<dbReference type="EMBL" id="FXBJ01000002">
    <property type="protein sequence ID" value="SMH39714.1"/>
    <property type="molecule type" value="Genomic_DNA"/>
</dbReference>
<accession>A0A1X7NNS9</accession>
<dbReference type="SUPFAM" id="SSF143567">
    <property type="entry name" value="YkuJ-like"/>
    <property type="match status" value="1"/>
</dbReference>
<dbReference type="Proteomes" id="UP000193435">
    <property type="component" value="Unassembled WGS sequence"/>
</dbReference>
<dbReference type="STRING" id="1073423.SAMN04488700_2271"/>
<dbReference type="Gene3D" id="3.30.720.20">
    <property type="entry name" value="Protein of unknown function DUF1797"/>
    <property type="match status" value="1"/>
</dbReference>
<evidence type="ECO:0000313" key="1">
    <source>
        <dbReference type="EMBL" id="SMH39714.1"/>
    </source>
</evidence>
<proteinExistence type="predicted"/>